<dbReference type="EMBL" id="BLAF01000019">
    <property type="protein sequence ID" value="GES20811.1"/>
    <property type="molecule type" value="Genomic_DNA"/>
</dbReference>
<comment type="caution">
    <text evidence="1">The sequence shown here is derived from an EMBL/GenBank/DDBJ whole genome shotgun (WGS) entry which is preliminary data.</text>
</comment>
<evidence type="ECO:0000313" key="2">
    <source>
        <dbReference type="Proteomes" id="UP000377595"/>
    </source>
</evidence>
<sequence>MGRLVEPEEVFRHYVIDRHALPVFRYASEPANPGPEPGADELAAQRACDHGRLHWPPGPLLRDRLRQAAQAAHRARRRATIFRRWLPGRVRGRSGLLCPAARAAG</sequence>
<reference evidence="1 2" key="1">
    <citation type="submission" date="2019-10" db="EMBL/GenBank/DDBJ databases">
        <title>Whole genome shotgun sequence of Acrocarpospora pleiomorpha NBRC 16267.</title>
        <authorList>
            <person name="Ichikawa N."/>
            <person name="Kimura A."/>
            <person name="Kitahashi Y."/>
            <person name="Komaki H."/>
            <person name="Oguchi A."/>
        </authorList>
    </citation>
    <scope>NUCLEOTIDE SEQUENCE [LARGE SCALE GENOMIC DNA]</scope>
    <source>
        <strain evidence="1 2">NBRC 16267</strain>
    </source>
</reference>
<keyword evidence="2" id="KW-1185">Reference proteome</keyword>
<organism evidence="1 2">
    <name type="scientific">Acrocarpospora pleiomorpha</name>
    <dbReference type="NCBI Taxonomy" id="90975"/>
    <lineage>
        <taxon>Bacteria</taxon>
        <taxon>Bacillati</taxon>
        <taxon>Actinomycetota</taxon>
        <taxon>Actinomycetes</taxon>
        <taxon>Streptosporangiales</taxon>
        <taxon>Streptosporangiaceae</taxon>
        <taxon>Acrocarpospora</taxon>
    </lineage>
</organism>
<protein>
    <submittedName>
        <fullName evidence="1">Uncharacterized protein</fullName>
    </submittedName>
</protein>
<dbReference type="Proteomes" id="UP000377595">
    <property type="component" value="Unassembled WGS sequence"/>
</dbReference>
<evidence type="ECO:0000313" key="1">
    <source>
        <dbReference type="EMBL" id="GES20811.1"/>
    </source>
</evidence>
<name>A0A5M3XMD9_9ACTN</name>
<accession>A0A5M3XMD9</accession>
<gene>
    <name evidence="1" type="ORF">Aple_037070</name>
</gene>
<proteinExistence type="predicted"/>
<dbReference type="AlphaFoldDB" id="A0A5M3XMD9"/>